<dbReference type="Pfam" id="PF13408">
    <property type="entry name" value="Zn_ribbon_recom"/>
    <property type="match status" value="1"/>
</dbReference>
<dbReference type="InterPro" id="IPR025827">
    <property type="entry name" value="Zn_ribbon_recom_dom"/>
</dbReference>
<dbReference type="InterPro" id="IPR006119">
    <property type="entry name" value="Resolv_N"/>
</dbReference>
<dbReference type="GO" id="GO:0000150">
    <property type="term" value="F:DNA strand exchange activity"/>
    <property type="evidence" value="ECO:0007669"/>
    <property type="project" value="InterPro"/>
</dbReference>
<feature type="domain" description="Resolvase/invertase-type recombinase catalytic" evidence="2">
    <location>
        <begin position="3"/>
        <end position="146"/>
    </location>
</feature>
<dbReference type="PROSITE" id="PS51736">
    <property type="entry name" value="RECOMBINASES_3"/>
    <property type="match status" value="1"/>
</dbReference>
<dbReference type="PANTHER" id="PTHR30461:SF23">
    <property type="entry name" value="DNA RECOMBINASE-RELATED"/>
    <property type="match status" value="1"/>
</dbReference>
<dbReference type="PANTHER" id="PTHR30461">
    <property type="entry name" value="DNA-INVERTASE FROM LAMBDOID PROPHAGE"/>
    <property type="match status" value="1"/>
</dbReference>
<dbReference type="PROSITE" id="PS51737">
    <property type="entry name" value="RECOMBINASE_DNA_BIND"/>
    <property type="match status" value="1"/>
</dbReference>
<dbReference type="InterPro" id="IPR038109">
    <property type="entry name" value="DNA_bind_recomb_sf"/>
</dbReference>
<protein>
    <submittedName>
        <fullName evidence="4">Recombinase RecA</fullName>
    </submittedName>
</protein>
<reference evidence="4 5" key="1">
    <citation type="submission" date="2015-03" db="EMBL/GenBank/DDBJ databases">
        <title>Draft Genome Sequence of S. carnosus subsp. utilis LTH 7013, Isolated from South Tirolean Ham.</title>
        <authorList>
            <person name="Mueller A."/>
            <person name="Huptas C."/>
            <person name="Wenning M."/>
            <person name="Weiss A."/>
            <person name="Schmidt H."/>
        </authorList>
    </citation>
    <scope>NUCLEOTIDE SEQUENCE [LARGE SCALE GENOMIC DNA]</scope>
    <source>
        <strain evidence="4 5">LTH7013</strain>
    </source>
</reference>
<name>A0AAJ0JPM0_STACA</name>
<gene>
    <name evidence="4" type="ORF">VV61_05305</name>
</gene>
<evidence type="ECO:0000259" key="2">
    <source>
        <dbReference type="PROSITE" id="PS51736"/>
    </source>
</evidence>
<dbReference type="EMBL" id="LAIU01000003">
    <property type="protein sequence ID" value="KKB25683.1"/>
    <property type="molecule type" value="Genomic_DNA"/>
</dbReference>
<dbReference type="NCBIfam" id="NF047344">
    <property type="entry name" value="SCCmet_CcrA"/>
    <property type="match status" value="1"/>
</dbReference>
<feature type="domain" description="Recombinase" evidence="3">
    <location>
        <begin position="154"/>
        <end position="254"/>
    </location>
</feature>
<dbReference type="SMART" id="SM00857">
    <property type="entry name" value="Resolvase"/>
    <property type="match status" value="1"/>
</dbReference>
<dbReference type="RefSeq" id="WP_046099890.1">
    <property type="nucleotide sequence ID" value="NZ_CP015552.1"/>
</dbReference>
<comment type="caution">
    <text evidence="4">The sequence shown here is derived from an EMBL/GenBank/DDBJ whole genome shotgun (WGS) entry which is preliminary data.</text>
</comment>
<organism evidence="4 5">
    <name type="scientific">Staphylococcus carnosus</name>
    <dbReference type="NCBI Taxonomy" id="1281"/>
    <lineage>
        <taxon>Bacteria</taxon>
        <taxon>Bacillati</taxon>
        <taxon>Bacillota</taxon>
        <taxon>Bacilli</taxon>
        <taxon>Bacillales</taxon>
        <taxon>Staphylococcaceae</taxon>
        <taxon>Staphylococcus</taxon>
    </lineage>
</organism>
<accession>A0AAJ0JPM0</accession>
<dbReference type="Proteomes" id="UP000033530">
    <property type="component" value="Unassembled WGS sequence"/>
</dbReference>
<evidence type="ECO:0000259" key="3">
    <source>
        <dbReference type="PROSITE" id="PS51737"/>
    </source>
</evidence>
<dbReference type="Gene3D" id="3.90.1750.20">
    <property type="entry name" value="Putative Large Serine Recombinase, Chain B, Domain 2"/>
    <property type="match status" value="1"/>
</dbReference>
<feature type="compositionally biased region" description="Polar residues" evidence="1">
    <location>
        <begin position="9"/>
        <end position="20"/>
    </location>
</feature>
<dbReference type="CDD" id="cd00338">
    <property type="entry name" value="Ser_Recombinase"/>
    <property type="match status" value="1"/>
</dbReference>
<evidence type="ECO:0000256" key="1">
    <source>
        <dbReference type="SAM" id="MobiDB-lite"/>
    </source>
</evidence>
<dbReference type="InterPro" id="IPR050639">
    <property type="entry name" value="SSR_resolvase"/>
</dbReference>
<dbReference type="Gene3D" id="3.40.50.1390">
    <property type="entry name" value="Resolvase, N-terminal catalytic domain"/>
    <property type="match status" value="1"/>
</dbReference>
<dbReference type="AlphaFoldDB" id="A0AAJ0JPM0"/>
<dbReference type="InterPro" id="IPR011109">
    <property type="entry name" value="DNA_bind_recombinase_dom"/>
</dbReference>
<evidence type="ECO:0000313" key="5">
    <source>
        <dbReference type="Proteomes" id="UP000033530"/>
    </source>
</evidence>
<sequence>MKQAMGYLRQSTTKQQSLPAQKQAIKTLAEKHNIQHITFYSDKQSGRTDKRNGYQQITELIQQGQCDVLCCYRLNRLHRNLKNALKLMKLCQKYHVHILSVHDGYFDMDKAFDRLKLNIFISLAELESDNIGEQVKNGIKEKAKQGKMITTHAPFGYQYHNGTFTIDTVKAPTIKAVFSYYLQGYGYKKIAQYLEADEKFINRKPYQVRNIIMNPNYCGRVINQYGQYDNMCPSIVSTSIYEQAQAIRSQKQLKRTSSANQLKQKIKCPYCGSTLTNITIRKKHRTLRYYVCPQNMNASRFVCEFKGINAQSLEASVLATCQDFFQNQQLYSKINHTIQQRLKKQKDIEAKSTLTQEQLIEKLAQCKIDAETFREQTQSLCQQSKPISSIHTHQIRKALQNVIQQRFTLNMLYPYIDEIHITKSKTLTGIYFKNEPLNIVNQTAQSSIA</sequence>
<feature type="region of interest" description="Disordered" evidence="1">
    <location>
        <begin position="1"/>
        <end position="20"/>
    </location>
</feature>
<evidence type="ECO:0000313" key="4">
    <source>
        <dbReference type="EMBL" id="KKB25683.1"/>
    </source>
</evidence>
<dbReference type="Pfam" id="PF00239">
    <property type="entry name" value="Resolvase"/>
    <property type="match status" value="1"/>
</dbReference>
<proteinExistence type="predicted"/>
<dbReference type="InterPro" id="IPR036162">
    <property type="entry name" value="Resolvase-like_N_sf"/>
</dbReference>
<dbReference type="Pfam" id="PF07508">
    <property type="entry name" value="Recombinase"/>
    <property type="match status" value="1"/>
</dbReference>
<dbReference type="GO" id="GO:0003677">
    <property type="term" value="F:DNA binding"/>
    <property type="evidence" value="ECO:0007669"/>
    <property type="project" value="InterPro"/>
</dbReference>
<dbReference type="SUPFAM" id="SSF53041">
    <property type="entry name" value="Resolvase-like"/>
    <property type="match status" value="1"/>
</dbReference>